<dbReference type="OMA" id="AANLWLT"/>
<proteinExistence type="inferred from homology"/>
<keyword evidence="6 7" id="KW-0472">Membrane</keyword>
<dbReference type="PRINTS" id="PR01837">
    <property type="entry name" value="MGTCSAPBPROT"/>
</dbReference>
<evidence type="ECO:0000256" key="6">
    <source>
        <dbReference type="ARBA" id="ARBA00023136"/>
    </source>
</evidence>
<evidence type="ECO:0000256" key="3">
    <source>
        <dbReference type="ARBA" id="ARBA00022475"/>
    </source>
</evidence>
<dbReference type="InterPro" id="IPR003416">
    <property type="entry name" value="MgtC/SapB/SrpB/YhiD_fam"/>
</dbReference>
<comment type="similarity">
    <text evidence="2 7">Belongs to the MgtC/SapB family.</text>
</comment>
<feature type="transmembrane region" description="Helical" evidence="7">
    <location>
        <begin position="56"/>
        <end position="73"/>
    </location>
</feature>
<comment type="subcellular location">
    <subcellularLocation>
        <location evidence="7">Cell inner membrane</location>
        <topology evidence="7">Multi-pass membrane protein</topology>
    </subcellularLocation>
    <subcellularLocation>
        <location evidence="1">Cell membrane</location>
        <topology evidence="1">Multi-pass membrane protein</topology>
    </subcellularLocation>
</comment>
<protein>
    <recommendedName>
        <fullName evidence="7">Protein MgtC</fullName>
    </recommendedName>
</protein>
<keyword evidence="5 7" id="KW-1133">Transmembrane helix</keyword>
<evidence type="ECO:0000256" key="1">
    <source>
        <dbReference type="ARBA" id="ARBA00004651"/>
    </source>
</evidence>
<reference evidence="10" key="4">
    <citation type="submission" date="2023-10" db="EMBL/GenBank/DDBJ databases">
        <title>Pathogen: clinical or host-associated sample.</title>
        <authorList>
            <person name="Hergert J."/>
            <person name="Casey R."/>
            <person name="Wagner J."/>
            <person name="Young E.L."/>
            <person name="Oakeson K.F."/>
        </authorList>
    </citation>
    <scope>NUCLEOTIDE SEQUENCE</scope>
    <source>
        <strain evidence="10">2021CK-01020</strain>
    </source>
</reference>
<dbReference type="Pfam" id="PF02308">
    <property type="entry name" value="MgtC"/>
    <property type="match status" value="1"/>
</dbReference>
<evidence type="ECO:0000256" key="7">
    <source>
        <dbReference type="RuleBase" id="RU365041"/>
    </source>
</evidence>
<dbReference type="Proteomes" id="UP000045039">
    <property type="component" value="Unassembled WGS sequence"/>
</dbReference>
<reference evidence="10" key="3">
    <citation type="submission" date="2023-06" db="EMBL/GenBank/DDBJ databases">
        <authorList>
            <consortium name="Clinical and Environmental Microbiology Branch: Whole genome sequencing antimicrobial resistance pathogens in the healthcare setting"/>
        </authorList>
    </citation>
    <scope>NUCLEOTIDE SEQUENCE</scope>
    <source>
        <strain evidence="10">2021CK-01020</strain>
    </source>
</reference>
<dbReference type="AlphaFoldDB" id="A0A072ZNB6"/>
<keyword evidence="3" id="KW-1003">Cell membrane</keyword>
<name>A0A072ZNB6_PSEAI</name>
<gene>
    <name evidence="10" type="ORF">L4V69_19970</name>
    <name evidence="9" type="ORF">PAERUG_P19_London_7_VIM_2_05_10_01396</name>
</gene>
<dbReference type="PANTHER" id="PTHR33778">
    <property type="entry name" value="PROTEIN MGTC"/>
    <property type="match status" value="1"/>
</dbReference>
<feature type="transmembrane region" description="Helical" evidence="7">
    <location>
        <begin position="85"/>
        <end position="104"/>
    </location>
</feature>
<reference evidence="9" key="2">
    <citation type="submission" date="2015-06" db="EMBL/GenBank/DDBJ databases">
        <authorList>
            <person name="Radhakrishnan R."/>
            <person name="Underwood A."/>
            <person name="Al-Shahib A."/>
        </authorList>
    </citation>
    <scope>NUCLEOTIDE SEQUENCE</scope>
    <source>
        <strain evidence="9">P19_London_7_VIM_2_05_10</strain>
    </source>
</reference>
<feature type="transmembrane region" description="Helical" evidence="7">
    <location>
        <begin position="27"/>
        <end position="44"/>
    </location>
</feature>
<evidence type="ECO:0000259" key="8">
    <source>
        <dbReference type="Pfam" id="PF02308"/>
    </source>
</evidence>
<feature type="transmembrane region" description="Helical" evidence="7">
    <location>
        <begin position="136"/>
        <end position="153"/>
    </location>
</feature>
<evidence type="ECO:0000313" key="11">
    <source>
        <dbReference type="Proteomes" id="UP000045039"/>
    </source>
</evidence>
<dbReference type="PANTHER" id="PTHR33778:SF1">
    <property type="entry name" value="MAGNESIUM TRANSPORTER YHID-RELATED"/>
    <property type="match status" value="1"/>
</dbReference>
<dbReference type="InterPro" id="IPR049177">
    <property type="entry name" value="MgtC_SapB_SrpB_YhiD_N"/>
</dbReference>
<evidence type="ECO:0000256" key="5">
    <source>
        <dbReference type="ARBA" id="ARBA00022989"/>
    </source>
</evidence>
<dbReference type="Proteomes" id="UP001297540">
    <property type="component" value="Chromosome"/>
</dbReference>
<sequence>MSAWETLWKILGEEFADLADFEQTARAALRLLLAAALGAVLGYEREQSGKAAGLRTHMLVTLGAALFVMPLQLQGGGADALSRVIQGTVAGIGFLCAGTILKAGRESRVRGLTTAAGLWASTAIGVAVGLGHQGTAVLGTVLALLVLHVLACLNRSPPSSDSH</sequence>
<evidence type="ECO:0000256" key="4">
    <source>
        <dbReference type="ARBA" id="ARBA00022692"/>
    </source>
</evidence>
<dbReference type="EMBL" id="CVVU01000066">
    <property type="protein sequence ID" value="CRO33907.1"/>
    <property type="molecule type" value="Genomic_DNA"/>
</dbReference>
<evidence type="ECO:0000313" key="9">
    <source>
        <dbReference type="EMBL" id="CRO33907.1"/>
    </source>
</evidence>
<keyword evidence="7" id="KW-0997">Cell inner membrane</keyword>
<evidence type="ECO:0000313" key="10">
    <source>
        <dbReference type="EMBL" id="WOS81358.1"/>
    </source>
</evidence>
<keyword evidence="4 7" id="KW-0812">Transmembrane</keyword>
<reference evidence="11" key="1">
    <citation type="submission" date="2015-06" db="EMBL/GenBank/DDBJ databases">
        <authorList>
            <person name="Radhakrishnan Rajesh"/>
            <person name="Underwood Anthony"/>
            <person name="Al-Shahib Ali"/>
        </authorList>
    </citation>
    <scope>NUCLEOTIDE SEQUENCE [LARGE SCALE GENOMIC DNA]</scope>
    <source>
        <strain evidence="11">P19_London_7_VIM_2_05_10</strain>
    </source>
</reference>
<accession>A0A072ZNB6</accession>
<dbReference type="RefSeq" id="WP_003088919.1">
    <property type="nucleotide sequence ID" value="NZ_AP014622.1"/>
</dbReference>
<organism evidence="9 11">
    <name type="scientific">Pseudomonas aeruginosa</name>
    <dbReference type="NCBI Taxonomy" id="287"/>
    <lineage>
        <taxon>Bacteria</taxon>
        <taxon>Pseudomonadati</taxon>
        <taxon>Pseudomonadota</taxon>
        <taxon>Gammaproteobacteria</taxon>
        <taxon>Pseudomonadales</taxon>
        <taxon>Pseudomonadaceae</taxon>
        <taxon>Pseudomonas</taxon>
    </lineage>
</organism>
<dbReference type="GO" id="GO:0005886">
    <property type="term" value="C:plasma membrane"/>
    <property type="evidence" value="ECO:0007669"/>
    <property type="project" value="UniProtKB-SubCell"/>
</dbReference>
<accession>A0A1S1C779</accession>
<feature type="transmembrane region" description="Helical" evidence="7">
    <location>
        <begin position="111"/>
        <end position="130"/>
    </location>
</feature>
<evidence type="ECO:0000256" key="2">
    <source>
        <dbReference type="ARBA" id="ARBA00009298"/>
    </source>
</evidence>
<dbReference type="KEGG" id="paeb:NCGM1900_4332"/>
<dbReference type="EMBL" id="CP136986">
    <property type="protein sequence ID" value="WOS81358.1"/>
    <property type="molecule type" value="Genomic_DNA"/>
</dbReference>
<feature type="domain" description="MgtC/SapB/SrpB/YhiD N-terminal" evidence="8">
    <location>
        <begin position="31"/>
        <end position="155"/>
    </location>
</feature>